<reference evidence="1" key="1">
    <citation type="submission" date="2024-09" db="EMBL/GenBank/DDBJ databases">
        <title>Black Yeasts Isolated from many extreme environments.</title>
        <authorList>
            <person name="Coleine C."/>
            <person name="Stajich J.E."/>
            <person name="Selbmann L."/>
        </authorList>
    </citation>
    <scope>NUCLEOTIDE SEQUENCE</scope>
    <source>
        <strain evidence="1">CCFEE 5737</strain>
    </source>
</reference>
<comment type="caution">
    <text evidence="1">The sequence shown here is derived from an EMBL/GenBank/DDBJ whole genome shotgun (WGS) entry which is preliminary data.</text>
</comment>
<organism evidence="1 2">
    <name type="scientific">Coniosporium uncinatum</name>
    <dbReference type="NCBI Taxonomy" id="93489"/>
    <lineage>
        <taxon>Eukaryota</taxon>
        <taxon>Fungi</taxon>
        <taxon>Dikarya</taxon>
        <taxon>Ascomycota</taxon>
        <taxon>Pezizomycotina</taxon>
        <taxon>Dothideomycetes</taxon>
        <taxon>Dothideomycetes incertae sedis</taxon>
        <taxon>Coniosporium</taxon>
    </lineage>
</organism>
<protein>
    <submittedName>
        <fullName evidence="1">Uncharacterized protein</fullName>
    </submittedName>
</protein>
<evidence type="ECO:0000313" key="1">
    <source>
        <dbReference type="EMBL" id="KAK3080659.1"/>
    </source>
</evidence>
<name>A0ACC3DV29_9PEZI</name>
<keyword evidence="2" id="KW-1185">Reference proteome</keyword>
<gene>
    <name evidence="1" type="ORF">LTS18_014336</name>
</gene>
<proteinExistence type="predicted"/>
<dbReference type="Proteomes" id="UP001186974">
    <property type="component" value="Unassembled WGS sequence"/>
</dbReference>
<evidence type="ECO:0000313" key="2">
    <source>
        <dbReference type="Proteomes" id="UP001186974"/>
    </source>
</evidence>
<accession>A0ACC3DV29</accession>
<dbReference type="EMBL" id="JAWDJW010000457">
    <property type="protein sequence ID" value="KAK3080659.1"/>
    <property type="molecule type" value="Genomic_DNA"/>
</dbReference>
<sequence length="198" mass="21775">MDLLSVSRASPEVDYQQERYMDPLDHDLGILGLSIRHYWRSGLPERVCCAGLKSGDLQTLLQSADAIASRGIKFDVSFKVPCHADRGDTAVVQHLLEFGAPTEYRDGYTGYTALEEACRKGHGEVVELLLEHGADTRHALTAAVSSGQVAIARMLIDRGVDVNRGCPPPIVRAVQLEHVEMFRLLRRHGAVLDTLETG</sequence>